<organism evidence="10 11">
    <name type="scientific">Caldimicrobium thiodismutans</name>
    <dbReference type="NCBI Taxonomy" id="1653476"/>
    <lineage>
        <taxon>Bacteria</taxon>
        <taxon>Pseudomonadati</taxon>
        <taxon>Thermodesulfobacteriota</taxon>
        <taxon>Thermodesulfobacteria</taxon>
        <taxon>Thermodesulfobacteriales</taxon>
        <taxon>Thermodesulfobacteriaceae</taxon>
        <taxon>Caldimicrobium</taxon>
    </lineage>
</organism>
<comment type="similarity">
    <text evidence="8">Belongs to the glutamate 5-kinase family.</text>
</comment>
<dbReference type="GO" id="GO:0004349">
    <property type="term" value="F:glutamate 5-kinase activity"/>
    <property type="evidence" value="ECO:0007669"/>
    <property type="project" value="UniProtKB-UniRule"/>
</dbReference>
<dbReference type="PROSITE" id="PS50890">
    <property type="entry name" value="PUA"/>
    <property type="match status" value="1"/>
</dbReference>
<evidence type="ECO:0000256" key="8">
    <source>
        <dbReference type="HAMAP-Rule" id="MF_00456"/>
    </source>
</evidence>
<reference evidence="10 11" key="1">
    <citation type="submission" date="2018-01" db="EMBL/GenBank/DDBJ databases">
        <title>Metagenomic assembled genomes from two thermal pools in the Uzon Caldera, Kamchatka, Russia.</title>
        <authorList>
            <person name="Wilkins L."/>
            <person name="Ettinger C."/>
        </authorList>
    </citation>
    <scope>NUCLEOTIDE SEQUENCE [LARGE SCALE GENOMIC DNA]</scope>
    <source>
        <strain evidence="10">ZAV-15</strain>
    </source>
</reference>
<dbReference type="InterPro" id="IPR041739">
    <property type="entry name" value="G5K_ProB"/>
</dbReference>
<dbReference type="EMBL" id="PNIE01000042">
    <property type="protein sequence ID" value="PMP63244.1"/>
    <property type="molecule type" value="Genomic_DNA"/>
</dbReference>
<keyword evidence="3 8" id="KW-0641">Proline biosynthesis</keyword>
<dbReference type="FunFam" id="3.40.1160.10:FF:000018">
    <property type="entry name" value="Glutamate 5-kinase"/>
    <property type="match status" value="1"/>
</dbReference>
<dbReference type="AlphaFoldDB" id="A0A2N7PJY9"/>
<dbReference type="SUPFAM" id="SSF53633">
    <property type="entry name" value="Carbamate kinase-like"/>
    <property type="match status" value="1"/>
</dbReference>
<feature type="binding site" evidence="8">
    <location>
        <begin position="178"/>
        <end position="179"/>
    </location>
    <ligand>
        <name>ATP</name>
        <dbReference type="ChEBI" id="CHEBI:30616"/>
    </ligand>
</feature>
<dbReference type="InterPro" id="IPR002478">
    <property type="entry name" value="PUA"/>
</dbReference>
<dbReference type="CDD" id="cd21157">
    <property type="entry name" value="PUA_G5K"/>
    <property type="match status" value="1"/>
</dbReference>
<comment type="pathway">
    <text evidence="8">Amino-acid biosynthesis; L-proline biosynthesis; L-glutamate 5-semialdehyde from L-glutamate: step 1/2.</text>
</comment>
<keyword evidence="1 8" id="KW-0963">Cytoplasm</keyword>
<feature type="binding site" evidence="8">
    <location>
        <position position="19"/>
    </location>
    <ligand>
        <name>ATP</name>
        <dbReference type="ChEBI" id="CHEBI:30616"/>
    </ligand>
</feature>
<accession>A0A2N7PJY9</accession>
<sequence length="371" mass="41288">MLREEVIKEFEKAKILLLKIGSAVITKDDEGLNYQILSHIAYEVQRFYRSGKKVLLVSSGAIACGRAKLKIYKKPLSLNEKQALAACGQADLIHAYEEVFSQYGLKVAQILLTSEDLSLRQRYLNAKKTMQTLLNWGIIPVINENDTVSTEEIRFSDNDILSGLVALALPAEALIILSDIDSLYKEDPRVNPKAERVAYVEEITLEIMKMAGCKPGKLGRGGMYSKLLTAQMVTSAGIPMAILPGRTPLVLEKFFSYEDIGTVFAPKKRTLSMRKLWIKYYLKPEGRLYLDEGAVKALCLAGKSLLIGGIKRVEGDFGKGACVECIGENEKAVAKGLINYSSHELKKFLENSSKPEKEIIHRDNLVILDQV</sequence>
<dbReference type="PIRSF" id="PIRSF000729">
    <property type="entry name" value="GK"/>
    <property type="match status" value="1"/>
</dbReference>
<evidence type="ECO:0000256" key="6">
    <source>
        <dbReference type="ARBA" id="ARBA00022777"/>
    </source>
</evidence>
<dbReference type="InterPro" id="IPR036393">
    <property type="entry name" value="AceGlu_kinase-like_sf"/>
</dbReference>
<evidence type="ECO:0000256" key="3">
    <source>
        <dbReference type="ARBA" id="ARBA00022650"/>
    </source>
</evidence>
<dbReference type="UniPathway" id="UPA00098">
    <property type="reaction ID" value="UER00359"/>
</dbReference>
<feature type="domain" description="PUA" evidence="9">
    <location>
        <begin position="286"/>
        <end position="360"/>
    </location>
</feature>
<dbReference type="InterPro" id="IPR001048">
    <property type="entry name" value="Asp/Glu/Uridylate_kinase"/>
</dbReference>
<dbReference type="Proteomes" id="UP000235731">
    <property type="component" value="Unassembled WGS sequence"/>
</dbReference>
<dbReference type="InterPro" id="IPR036974">
    <property type="entry name" value="PUA_sf"/>
</dbReference>
<dbReference type="SUPFAM" id="SSF88697">
    <property type="entry name" value="PUA domain-like"/>
    <property type="match status" value="1"/>
</dbReference>
<comment type="caution">
    <text evidence="8">Lacks conserved residue(s) required for the propagation of feature annotation.</text>
</comment>
<protein>
    <recommendedName>
        <fullName evidence="8">Glutamate 5-kinase</fullName>
        <ecNumber evidence="8">2.7.2.11</ecNumber>
    </recommendedName>
    <alternativeName>
        <fullName evidence="8">Gamma-glutamyl kinase</fullName>
        <shortName evidence="8">GK</shortName>
    </alternativeName>
</protein>
<evidence type="ECO:0000256" key="5">
    <source>
        <dbReference type="ARBA" id="ARBA00022741"/>
    </source>
</evidence>
<feature type="binding site" evidence="8">
    <location>
        <position position="146"/>
    </location>
    <ligand>
        <name>substrate</name>
    </ligand>
</feature>
<evidence type="ECO:0000256" key="4">
    <source>
        <dbReference type="ARBA" id="ARBA00022679"/>
    </source>
</evidence>
<dbReference type="Pfam" id="PF01472">
    <property type="entry name" value="PUA"/>
    <property type="match status" value="1"/>
</dbReference>
<proteinExistence type="inferred from homology"/>
<feature type="binding site" evidence="8">
    <location>
        <position position="59"/>
    </location>
    <ligand>
        <name>substrate</name>
    </ligand>
</feature>
<dbReference type="PRINTS" id="PR00474">
    <property type="entry name" value="GLU5KINASE"/>
</dbReference>
<dbReference type="InterPro" id="IPR011529">
    <property type="entry name" value="Glu_5kinase"/>
</dbReference>
<comment type="subcellular location">
    <subcellularLocation>
        <location evidence="8">Cytoplasm</location>
    </subcellularLocation>
</comment>
<dbReference type="GO" id="GO:0003723">
    <property type="term" value="F:RNA binding"/>
    <property type="evidence" value="ECO:0007669"/>
    <property type="project" value="InterPro"/>
</dbReference>
<gene>
    <name evidence="8 10" type="primary">proB</name>
    <name evidence="10" type="ORF">C0197_03095</name>
</gene>
<dbReference type="GO" id="GO:0055129">
    <property type="term" value="P:L-proline biosynthetic process"/>
    <property type="evidence" value="ECO:0007669"/>
    <property type="project" value="UniProtKB-UniRule"/>
</dbReference>
<dbReference type="CDD" id="cd04242">
    <property type="entry name" value="AAK_G5K_ProB"/>
    <property type="match status" value="1"/>
</dbReference>
<comment type="function">
    <text evidence="8">Catalyzes the transfer of a phosphate group to glutamate to form L-glutamate 5-phosphate.</text>
</comment>
<dbReference type="GO" id="GO:0005829">
    <property type="term" value="C:cytosol"/>
    <property type="evidence" value="ECO:0007669"/>
    <property type="project" value="TreeGrafter"/>
</dbReference>
<evidence type="ECO:0000259" key="9">
    <source>
        <dbReference type="SMART" id="SM00359"/>
    </source>
</evidence>
<evidence type="ECO:0000313" key="11">
    <source>
        <dbReference type="Proteomes" id="UP000235731"/>
    </source>
</evidence>
<dbReference type="EC" id="2.7.2.11" evidence="8"/>
<dbReference type="GO" id="GO:0005524">
    <property type="term" value="F:ATP binding"/>
    <property type="evidence" value="ECO:0007669"/>
    <property type="project" value="UniProtKB-KW"/>
</dbReference>
<dbReference type="HAMAP" id="MF_00456">
    <property type="entry name" value="ProB"/>
    <property type="match status" value="1"/>
</dbReference>
<name>A0A2N7PJY9_9BACT</name>
<keyword evidence="6 8" id="KW-0418">Kinase</keyword>
<dbReference type="InterPro" id="IPR005715">
    <property type="entry name" value="Glu_5kinase/COase_Synthase"/>
</dbReference>
<keyword evidence="2 8" id="KW-0028">Amino-acid biosynthesis</keyword>
<comment type="caution">
    <text evidence="10">The sequence shown here is derived from an EMBL/GenBank/DDBJ whole genome shotgun (WGS) entry which is preliminary data.</text>
</comment>
<keyword evidence="4 8" id="KW-0808">Transferase</keyword>
<evidence type="ECO:0000256" key="7">
    <source>
        <dbReference type="ARBA" id="ARBA00022840"/>
    </source>
</evidence>
<keyword evidence="5 8" id="KW-0547">Nucleotide-binding</keyword>
<keyword evidence="7 8" id="KW-0067">ATP-binding</keyword>
<evidence type="ECO:0000313" key="10">
    <source>
        <dbReference type="EMBL" id="PMP63244.1"/>
    </source>
</evidence>
<dbReference type="Gene3D" id="2.30.130.10">
    <property type="entry name" value="PUA domain"/>
    <property type="match status" value="1"/>
</dbReference>
<comment type="catalytic activity">
    <reaction evidence="8">
        <text>L-glutamate + ATP = L-glutamyl 5-phosphate + ADP</text>
        <dbReference type="Rhea" id="RHEA:14877"/>
        <dbReference type="ChEBI" id="CHEBI:29985"/>
        <dbReference type="ChEBI" id="CHEBI:30616"/>
        <dbReference type="ChEBI" id="CHEBI:58274"/>
        <dbReference type="ChEBI" id="CHEBI:456216"/>
        <dbReference type="EC" id="2.7.2.11"/>
    </reaction>
</comment>
<dbReference type="Gene3D" id="3.40.1160.10">
    <property type="entry name" value="Acetylglutamate kinase-like"/>
    <property type="match status" value="2"/>
</dbReference>
<dbReference type="SMART" id="SM00359">
    <property type="entry name" value="PUA"/>
    <property type="match status" value="1"/>
</dbReference>
<evidence type="ECO:0000256" key="2">
    <source>
        <dbReference type="ARBA" id="ARBA00022605"/>
    </source>
</evidence>
<dbReference type="PANTHER" id="PTHR43654:SF1">
    <property type="entry name" value="ISOPENTENYL PHOSPHATE KINASE"/>
    <property type="match status" value="1"/>
</dbReference>
<dbReference type="PANTHER" id="PTHR43654">
    <property type="entry name" value="GLUTAMATE 5-KINASE"/>
    <property type="match status" value="1"/>
</dbReference>
<dbReference type="Pfam" id="PF00696">
    <property type="entry name" value="AA_kinase"/>
    <property type="match status" value="1"/>
</dbReference>
<dbReference type="InterPro" id="IPR001057">
    <property type="entry name" value="Glu/AcGlu_kinase"/>
</dbReference>
<dbReference type="InterPro" id="IPR015947">
    <property type="entry name" value="PUA-like_sf"/>
</dbReference>
<dbReference type="NCBIfam" id="TIGR01027">
    <property type="entry name" value="proB"/>
    <property type="match status" value="1"/>
</dbReference>
<feature type="binding site" evidence="8">
    <location>
        <position position="158"/>
    </location>
    <ligand>
        <name>substrate</name>
    </ligand>
</feature>
<evidence type="ECO:0000256" key="1">
    <source>
        <dbReference type="ARBA" id="ARBA00022490"/>
    </source>
</evidence>